<dbReference type="AlphaFoldDB" id="A0A9P5SAH5"/>
<dbReference type="InterPro" id="IPR011009">
    <property type="entry name" value="Kinase-like_dom_sf"/>
</dbReference>
<keyword evidence="2" id="KW-0808">Transferase</keyword>
<evidence type="ECO:0000313" key="9">
    <source>
        <dbReference type="Proteomes" id="UP000748756"/>
    </source>
</evidence>
<evidence type="ECO:0000256" key="1">
    <source>
        <dbReference type="ARBA" id="ARBA00022527"/>
    </source>
</evidence>
<comment type="caution">
    <text evidence="8">The sequence shown here is derived from an EMBL/GenBank/DDBJ whole genome shotgun (WGS) entry which is preliminary data.</text>
</comment>
<dbReference type="PANTHER" id="PTHR24345:SF0">
    <property type="entry name" value="CELL CYCLE SERINE_THREONINE-PROTEIN KINASE CDC5_MSD2"/>
    <property type="match status" value="1"/>
</dbReference>
<dbReference type="SMART" id="SM00220">
    <property type="entry name" value="S_TKc"/>
    <property type="match status" value="1"/>
</dbReference>
<evidence type="ECO:0000256" key="6">
    <source>
        <dbReference type="SAM" id="MobiDB-lite"/>
    </source>
</evidence>
<dbReference type="GO" id="GO:0005634">
    <property type="term" value="C:nucleus"/>
    <property type="evidence" value="ECO:0007669"/>
    <property type="project" value="TreeGrafter"/>
</dbReference>
<dbReference type="GO" id="GO:0005737">
    <property type="term" value="C:cytoplasm"/>
    <property type="evidence" value="ECO:0007669"/>
    <property type="project" value="TreeGrafter"/>
</dbReference>
<dbReference type="Proteomes" id="UP000748756">
    <property type="component" value="Unassembled WGS sequence"/>
</dbReference>
<evidence type="ECO:0000313" key="8">
    <source>
        <dbReference type="EMBL" id="KAF9156511.1"/>
    </source>
</evidence>
<gene>
    <name evidence="8" type="primary">PLK3</name>
    <name evidence="8" type="ORF">BG015_004723</name>
</gene>
<dbReference type="PANTHER" id="PTHR24345">
    <property type="entry name" value="SERINE/THREONINE-PROTEIN KINASE PLK"/>
    <property type="match status" value="1"/>
</dbReference>
<feature type="domain" description="Protein kinase" evidence="7">
    <location>
        <begin position="35"/>
        <end position="280"/>
    </location>
</feature>
<dbReference type="GO" id="GO:0004674">
    <property type="term" value="F:protein serine/threonine kinase activity"/>
    <property type="evidence" value="ECO:0007669"/>
    <property type="project" value="UniProtKB-KW"/>
</dbReference>
<sequence length="345" mass="38796">MPKNRQKAKITAFKAPPASTTSNSHLASNKTTIQIEPGTILYDKDFNVCYEIEENKNLAFVKAKDEDGAWFRIKIYSTQTQKAMIENEAAAFKILAEAPCRRIVDLVRMFEVDKHTCFVFSIGASAKSLADVLQERTRHHLTLPEARHFGLQILQGVSHLHQQGVAHMNIHTGCLFFTGKFDIQIADFQMFEFKKSGVLKKAGRAAPWQAIDLWAMGQVMFAMLVGGTRDHLPTVRTVRDQNWLNGIKLPDSAVTLLHGLLDPNTASRFTAIKALENSFWKDGPCATEITTSIFRCPPGIPHGQKRFVTMMLGDEYLPEAKPFKRQRQTATMDETAVETEEKANE</sequence>
<protein>
    <submittedName>
        <fullName evidence="8">Polo-like kinase 3</fullName>
    </submittedName>
</protein>
<dbReference type="GO" id="GO:0005524">
    <property type="term" value="F:ATP binding"/>
    <property type="evidence" value="ECO:0007669"/>
    <property type="project" value="UniProtKB-KW"/>
</dbReference>
<organism evidence="8 9">
    <name type="scientific">Linnemannia schmuckeri</name>
    <dbReference type="NCBI Taxonomy" id="64567"/>
    <lineage>
        <taxon>Eukaryota</taxon>
        <taxon>Fungi</taxon>
        <taxon>Fungi incertae sedis</taxon>
        <taxon>Mucoromycota</taxon>
        <taxon>Mortierellomycotina</taxon>
        <taxon>Mortierellomycetes</taxon>
        <taxon>Mortierellales</taxon>
        <taxon>Mortierellaceae</taxon>
        <taxon>Linnemannia</taxon>
    </lineage>
</organism>
<name>A0A9P5SAH5_9FUNG</name>
<keyword evidence="4 8" id="KW-0418">Kinase</keyword>
<feature type="region of interest" description="Disordered" evidence="6">
    <location>
        <begin position="324"/>
        <end position="345"/>
    </location>
</feature>
<dbReference type="SUPFAM" id="SSF56112">
    <property type="entry name" value="Protein kinase-like (PK-like)"/>
    <property type="match status" value="1"/>
</dbReference>
<evidence type="ECO:0000256" key="5">
    <source>
        <dbReference type="ARBA" id="ARBA00022840"/>
    </source>
</evidence>
<dbReference type="OrthoDB" id="4062651at2759"/>
<dbReference type="InterPro" id="IPR000719">
    <property type="entry name" value="Prot_kinase_dom"/>
</dbReference>
<evidence type="ECO:0000256" key="4">
    <source>
        <dbReference type="ARBA" id="ARBA00022777"/>
    </source>
</evidence>
<reference evidence="8" key="1">
    <citation type="journal article" date="2020" name="Fungal Divers.">
        <title>Resolving the Mortierellaceae phylogeny through synthesis of multi-gene phylogenetics and phylogenomics.</title>
        <authorList>
            <person name="Vandepol N."/>
            <person name="Liber J."/>
            <person name="Desiro A."/>
            <person name="Na H."/>
            <person name="Kennedy M."/>
            <person name="Barry K."/>
            <person name="Grigoriev I.V."/>
            <person name="Miller A.N."/>
            <person name="O'Donnell K."/>
            <person name="Stajich J.E."/>
            <person name="Bonito G."/>
        </authorList>
    </citation>
    <scope>NUCLEOTIDE SEQUENCE</scope>
    <source>
        <strain evidence="8">NRRL 6426</strain>
    </source>
</reference>
<evidence type="ECO:0000256" key="2">
    <source>
        <dbReference type="ARBA" id="ARBA00022679"/>
    </source>
</evidence>
<keyword evidence="9" id="KW-1185">Reference proteome</keyword>
<dbReference type="Pfam" id="PF00069">
    <property type="entry name" value="Pkinase"/>
    <property type="match status" value="1"/>
</dbReference>
<accession>A0A9P5SAH5</accession>
<evidence type="ECO:0000256" key="3">
    <source>
        <dbReference type="ARBA" id="ARBA00022741"/>
    </source>
</evidence>
<keyword evidence="3" id="KW-0547">Nucleotide-binding</keyword>
<keyword evidence="1" id="KW-0723">Serine/threonine-protein kinase</keyword>
<dbReference type="PROSITE" id="PS50011">
    <property type="entry name" value="PROTEIN_KINASE_DOM"/>
    <property type="match status" value="1"/>
</dbReference>
<dbReference type="GO" id="GO:0007052">
    <property type="term" value="P:mitotic spindle organization"/>
    <property type="evidence" value="ECO:0007669"/>
    <property type="project" value="TreeGrafter"/>
</dbReference>
<dbReference type="GO" id="GO:0000922">
    <property type="term" value="C:spindle pole"/>
    <property type="evidence" value="ECO:0007669"/>
    <property type="project" value="TreeGrafter"/>
</dbReference>
<dbReference type="EMBL" id="JAAAUQ010000022">
    <property type="protein sequence ID" value="KAF9156511.1"/>
    <property type="molecule type" value="Genomic_DNA"/>
</dbReference>
<dbReference type="GO" id="GO:0000776">
    <property type="term" value="C:kinetochore"/>
    <property type="evidence" value="ECO:0007669"/>
    <property type="project" value="TreeGrafter"/>
</dbReference>
<proteinExistence type="predicted"/>
<evidence type="ECO:0000259" key="7">
    <source>
        <dbReference type="PROSITE" id="PS50011"/>
    </source>
</evidence>
<keyword evidence="5" id="KW-0067">ATP-binding</keyword>
<dbReference type="Gene3D" id="1.10.510.10">
    <property type="entry name" value="Transferase(Phosphotransferase) domain 1"/>
    <property type="match status" value="1"/>
</dbReference>